<dbReference type="EMBL" id="BGPR01000755">
    <property type="protein sequence ID" value="GBM34274.1"/>
    <property type="molecule type" value="Genomic_DNA"/>
</dbReference>
<dbReference type="Proteomes" id="UP000499080">
    <property type="component" value="Unassembled WGS sequence"/>
</dbReference>
<evidence type="ECO:0000313" key="1">
    <source>
        <dbReference type="EMBL" id="GBM34274.1"/>
    </source>
</evidence>
<dbReference type="OrthoDB" id="6427445at2759"/>
<name>A0A4Y2F2H4_ARAVE</name>
<keyword evidence="2" id="KW-1185">Reference proteome</keyword>
<protein>
    <submittedName>
        <fullName evidence="1">Uncharacterized protein</fullName>
    </submittedName>
</protein>
<dbReference type="AlphaFoldDB" id="A0A4Y2F2H4"/>
<proteinExistence type="predicted"/>
<evidence type="ECO:0000313" key="2">
    <source>
        <dbReference type="Proteomes" id="UP000499080"/>
    </source>
</evidence>
<comment type="caution">
    <text evidence="1">The sequence shown here is derived from an EMBL/GenBank/DDBJ whole genome shotgun (WGS) entry which is preliminary data.</text>
</comment>
<sequence>MPDNDISLYTVIGEVNGFKMRIFHDTVTTVDIVSRIRIRPEMLTGEQIWVQQTFDEKPICLHFAEVELKLKFVQLKTEAAVVCIEADKGRYLLRNHTASLPGKDR</sequence>
<reference evidence="1 2" key="1">
    <citation type="journal article" date="2019" name="Sci. Rep.">
        <title>Orb-weaving spider Araneus ventricosus genome elucidates the spidroin gene catalogue.</title>
        <authorList>
            <person name="Kono N."/>
            <person name="Nakamura H."/>
            <person name="Ohtoshi R."/>
            <person name="Moran D.A.P."/>
            <person name="Shinohara A."/>
            <person name="Yoshida Y."/>
            <person name="Fujiwara M."/>
            <person name="Mori M."/>
            <person name="Tomita M."/>
            <person name="Arakawa K."/>
        </authorList>
    </citation>
    <scope>NUCLEOTIDE SEQUENCE [LARGE SCALE GENOMIC DNA]</scope>
</reference>
<gene>
    <name evidence="1" type="ORF">AVEN_252999_1</name>
</gene>
<accession>A0A4Y2F2H4</accession>
<organism evidence="1 2">
    <name type="scientific">Araneus ventricosus</name>
    <name type="common">Orbweaver spider</name>
    <name type="synonym">Epeira ventricosa</name>
    <dbReference type="NCBI Taxonomy" id="182803"/>
    <lineage>
        <taxon>Eukaryota</taxon>
        <taxon>Metazoa</taxon>
        <taxon>Ecdysozoa</taxon>
        <taxon>Arthropoda</taxon>
        <taxon>Chelicerata</taxon>
        <taxon>Arachnida</taxon>
        <taxon>Araneae</taxon>
        <taxon>Araneomorphae</taxon>
        <taxon>Entelegynae</taxon>
        <taxon>Araneoidea</taxon>
        <taxon>Araneidae</taxon>
        <taxon>Araneus</taxon>
    </lineage>
</organism>